<protein>
    <submittedName>
        <fullName evidence="2">Uncharacterized protein</fullName>
    </submittedName>
</protein>
<sequence length="182" mass="19435">MHTTLGKLTAPFPWGPETFAKRCGKRRDLHVWYNRLLDEHAPSFRVNIIDVDFCENDLRFVNVIINSNSRFVPRMGVLGDGTVGTASGLMANTNTTTTNGNMTSANGNTTMANENTTSTNVNTATSNGNTTTADASTVHDGNTVSFAGHSSGMGVELMASGISLSTNSNRERSESVGTSHDM</sequence>
<name>A0A0L0FED7_9EUKA</name>
<dbReference type="GeneID" id="25912848"/>
<evidence type="ECO:0000313" key="2">
    <source>
        <dbReference type="EMBL" id="KNC75124.1"/>
    </source>
</evidence>
<evidence type="ECO:0000256" key="1">
    <source>
        <dbReference type="SAM" id="MobiDB-lite"/>
    </source>
</evidence>
<proteinExistence type="predicted"/>
<dbReference type="RefSeq" id="XP_014149026.1">
    <property type="nucleotide sequence ID" value="XM_014293551.1"/>
</dbReference>
<reference evidence="2 3" key="1">
    <citation type="submission" date="2011-02" db="EMBL/GenBank/DDBJ databases">
        <title>The Genome Sequence of Sphaeroforma arctica JP610.</title>
        <authorList>
            <consortium name="The Broad Institute Genome Sequencing Platform"/>
            <person name="Russ C."/>
            <person name="Cuomo C."/>
            <person name="Young S.K."/>
            <person name="Zeng Q."/>
            <person name="Gargeya S."/>
            <person name="Alvarado L."/>
            <person name="Berlin A."/>
            <person name="Chapman S.B."/>
            <person name="Chen Z."/>
            <person name="Freedman E."/>
            <person name="Gellesch M."/>
            <person name="Goldberg J."/>
            <person name="Griggs A."/>
            <person name="Gujja S."/>
            <person name="Heilman E."/>
            <person name="Heiman D."/>
            <person name="Howarth C."/>
            <person name="Mehta T."/>
            <person name="Neiman D."/>
            <person name="Pearson M."/>
            <person name="Roberts A."/>
            <person name="Saif S."/>
            <person name="Shea T."/>
            <person name="Shenoy N."/>
            <person name="Sisk P."/>
            <person name="Stolte C."/>
            <person name="Sykes S."/>
            <person name="White J."/>
            <person name="Yandava C."/>
            <person name="Burger G."/>
            <person name="Gray M.W."/>
            <person name="Holland P.W.H."/>
            <person name="King N."/>
            <person name="Lang F.B.F."/>
            <person name="Roger A.J."/>
            <person name="Ruiz-Trillo I."/>
            <person name="Haas B."/>
            <person name="Nusbaum C."/>
            <person name="Birren B."/>
        </authorList>
    </citation>
    <scope>NUCLEOTIDE SEQUENCE [LARGE SCALE GENOMIC DNA]</scope>
    <source>
        <strain evidence="2 3">JP610</strain>
    </source>
</reference>
<dbReference type="EMBL" id="KQ243834">
    <property type="protein sequence ID" value="KNC75124.1"/>
    <property type="molecule type" value="Genomic_DNA"/>
</dbReference>
<keyword evidence="3" id="KW-1185">Reference proteome</keyword>
<dbReference type="AlphaFoldDB" id="A0A0L0FED7"/>
<gene>
    <name evidence="2" type="ORF">SARC_12344</name>
</gene>
<organism evidence="2 3">
    <name type="scientific">Sphaeroforma arctica JP610</name>
    <dbReference type="NCBI Taxonomy" id="667725"/>
    <lineage>
        <taxon>Eukaryota</taxon>
        <taxon>Ichthyosporea</taxon>
        <taxon>Ichthyophonida</taxon>
        <taxon>Sphaeroforma</taxon>
    </lineage>
</organism>
<feature type="compositionally biased region" description="Basic and acidic residues" evidence="1">
    <location>
        <begin position="169"/>
        <end position="182"/>
    </location>
</feature>
<feature type="region of interest" description="Disordered" evidence="1">
    <location>
        <begin position="162"/>
        <end position="182"/>
    </location>
</feature>
<accession>A0A0L0FED7</accession>
<evidence type="ECO:0000313" key="3">
    <source>
        <dbReference type="Proteomes" id="UP000054560"/>
    </source>
</evidence>
<dbReference type="Proteomes" id="UP000054560">
    <property type="component" value="Unassembled WGS sequence"/>
</dbReference>